<keyword evidence="5" id="KW-0964">Secreted</keyword>
<dbReference type="SMART" id="SM01110">
    <property type="entry name" value="Cutinase"/>
    <property type="match status" value="1"/>
</dbReference>
<keyword evidence="13" id="KW-1185">Reference proteome</keyword>
<feature type="non-terminal residue" evidence="12">
    <location>
        <position position="151"/>
    </location>
</feature>
<dbReference type="EMBL" id="ML996701">
    <property type="protein sequence ID" value="KAF2398196.1"/>
    <property type="molecule type" value="Genomic_DNA"/>
</dbReference>
<accession>A0A6G1HQP7</accession>
<organism evidence="12 13">
    <name type="scientific">Trichodelitschia bisporula</name>
    <dbReference type="NCBI Taxonomy" id="703511"/>
    <lineage>
        <taxon>Eukaryota</taxon>
        <taxon>Fungi</taxon>
        <taxon>Dikarya</taxon>
        <taxon>Ascomycota</taxon>
        <taxon>Pezizomycotina</taxon>
        <taxon>Dothideomycetes</taxon>
        <taxon>Dothideomycetes incertae sedis</taxon>
        <taxon>Phaeotrichales</taxon>
        <taxon>Phaeotrichaceae</taxon>
        <taxon>Trichodelitschia</taxon>
    </lineage>
</organism>
<dbReference type="InterPro" id="IPR000675">
    <property type="entry name" value="Cutinase/axe"/>
</dbReference>
<feature type="disulfide bond" evidence="11">
    <location>
        <begin position="3"/>
        <end position="73"/>
    </location>
</feature>
<evidence type="ECO:0000256" key="8">
    <source>
        <dbReference type="ARBA" id="ARBA00023157"/>
    </source>
</evidence>
<keyword evidence="4" id="KW-0719">Serine esterase</keyword>
<dbReference type="InterPro" id="IPR011150">
    <property type="entry name" value="Cutinase_monf"/>
</dbReference>
<keyword evidence="6" id="KW-0732">Signal</keyword>
<dbReference type="Pfam" id="PF01083">
    <property type="entry name" value="Cutinase"/>
    <property type="match status" value="1"/>
</dbReference>
<dbReference type="GO" id="GO:0016052">
    <property type="term" value="P:carbohydrate catabolic process"/>
    <property type="evidence" value="ECO:0007669"/>
    <property type="project" value="TreeGrafter"/>
</dbReference>
<keyword evidence="7 12" id="KW-0378">Hydrolase</keyword>
<evidence type="ECO:0000256" key="10">
    <source>
        <dbReference type="PIRSR" id="PIRSR611150-1"/>
    </source>
</evidence>
<evidence type="ECO:0000256" key="2">
    <source>
        <dbReference type="ARBA" id="ARBA00007534"/>
    </source>
</evidence>
<dbReference type="PANTHER" id="PTHR48250:SF3">
    <property type="entry name" value="CUTINASE 1-RELATED"/>
    <property type="match status" value="1"/>
</dbReference>
<evidence type="ECO:0000256" key="3">
    <source>
        <dbReference type="ARBA" id="ARBA00013095"/>
    </source>
</evidence>
<name>A0A6G1HQP7_9PEZI</name>
<proteinExistence type="inferred from homology"/>
<sequence>GRCTANIVLFARGTTETGTLGITVGPALSSGLTGRDWSVVGVAYDADFKGDNCLGLPGGQVMKDYINQAAEKCPNSKLFVSGYSEGGMVSHNGVAYANPEAVKKVAAVVVFGDPFQGAPIKGYSGPIITFCKDGDSVCTGNFVISMAHLAY</sequence>
<feature type="non-terminal residue" evidence="12">
    <location>
        <position position="1"/>
    </location>
</feature>
<evidence type="ECO:0000313" key="13">
    <source>
        <dbReference type="Proteomes" id="UP000799640"/>
    </source>
</evidence>
<dbReference type="SUPFAM" id="SSF53474">
    <property type="entry name" value="alpha/beta-Hydrolases"/>
    <property type="match status" value="1"/>
</dbReference>
<keyword evidence="8 11" id="KW-1015">Disulfide bond</keyword>
<feature type="active site" evidence="10">
    <location>
        <position position="135"/>
    </location>
</feature>
<reference evidence="12" key="1">
    <citation type="journal article" date="2020" name="Stud. Mycol.">
        <title>101 Dothideomycetes genomes: a test case for predicting lifestyles and emergence of pathogens.</title>
        <authorList>
            <person name="Haridas S."/>
            <person name="Albert R."/>
            <person name="Binder M."/>
            <person name="Bloem J."/>
            <person name="Labutti K."/>
            <person name="Salamov A."/>
            <person name="Andreopoulos B."/>
            <person name="Baker S."/>
            <person name="Barry K."/>
            <person name="Bills G."/>
            <person name="Bluhm B."/>
            <person name="Cannon C."/>
            <person name="Castanera R."/>
            <person name="Culley D."/>
            <person name="Daum C."/>
            <person name="Ezra D."/>
            <person name="Gonzalez J."/>
            <person name="Henrissat B."/>
            <person name="Kuo A."/>
            <person name="Liang C."/>
            <person name="Lipzen A."/>
            <person name="Lutzoni F."/>
            <person name="Magnuson J."/>
            <person name="Mondo S."/>
            <person name="Nolan M."/>
            <person name="Ohm R."/>
            <person name="Pangilinan J."/>
            <person name="Park H.-J."/>
            <person name="Ramirez L."/>
            <person name="Alfaro M."/>
            <person name="Sun H."/>
            <person name="Tritt A."/>
            <person name="Yoshinaga Y."/>
            <person name="Zwiers L.-H."/>
            <person name="Turgeon B."/>
            <person name="Goodwin S."/>
            <person name="Spatafora J."/>
            <person name="Crous P."/>
            <person name="Grigoriev I."/>
        </authorList>
    </citation>
    <scope>NUCLEOTIDE SEQUENCE</scope>
    <source>
        <strain evidence="12">CBS 262.69</strain>
    </source>
</reference>
<dbReference type="GO" id="GO:0005576">
    <property type="term" value="C:extracellular region"/>
    <property type="evidence" value="ECO:0007669"/>
    <property type="project" value="UniProtKB-SubCell"/>
</dbReference>
<dbReference type="Proteomes" id="UP000799640">
    <property type="component" value="Unassembled WGS sequence"/>
</dbReference>
<evidence type="ECO:0000313" key="12">
    <source>
        <dbReference type="EMBL" id="KAF2398196.1"/>
    </source>
</evidence>
<protein>
    <recommendedName>
        <fullName evidence="3">cutinase</fullName>
        <ecNumber evidence="3">3.1.1.74</ecNumber>
    </recommendedName>
</protein>
<evidence type="ECO:0000256" key="5">
    <source>
        <dbReference type="ARBA" id="ARBA00022525"/>
    </source>
</evidence>
<comment type="catalytic activity">
    <reaction evidence="9">
        <text>cutin + H2O = cutin monomers.</text>
        <dbReference type="EC" id="3.1.1.74"/>
    </reaction>
</comment>
<feature type="disulfide bond" evidence="11">
    <location>
        <begin position="131"/>
        <end position="138"/>
    </location>
</feature>
<evidence type="ECO:0000256" key="11">
    <source>
        <dbReference type="PIRSR" id="PIRSR611150-2"/>
    </source>
</evidence>
<comment type="similarity">
    <text evidence="2">Belongs to the cutinase family.</text>
</comment>
<dbReference type="GO" id="GO:0050525">
    <property type="term" value="F:cutinase activity"/>
    <property type="evidence" value="ECO:0007669"/>
    <property type="project" value="UniProtKB-EC"/>
</dbReference>
<dbReference type="EC" id="3.1.1.74" evidence="3"/>
<feature type="active site" description="Proton donor/acceptor" evidence="10">
    <location>
        <position position="148"/>
    </location>
</feature>
<dbReference type="OrthoDB" id="2975078at2759"/>
<evidence type="ECO:0000256" key="7">
    <source>
        <dbReference type="ARBA" id="ARBA00022801"/>
    </source>
</evidence>
<dbReference type="AlphaFoldDB" id="A0A6G1HQP7"/>
<evidence type="ECO:0000256" key="4">
    <source>
        <dbReference type="ARBA" id="ARBA00022487"/>
    </source>
</evidence>
<evidence type="ECO:0000256" key="6">
    <source>
        <dbReference type="ARBA" id="ARBA00022729"/>
    </source>
</evidence>
<dbReference type="PRINTS" id="PR00129">
    <property type="entry name" value="CUTINASE"/>
</dbReference>
<dbReference type="InterPro" id="IPR029058">
    <property type="entry name" value="AB_hydrolase_fold"/>
</dbReference>
<gene>
    <name evidence="12" type="ORF">EJ06DRAFT_453976</name>
</gene>
<evidence type="ECO:0000256" key="9">
    <source>
        <dbReference type="ARBA" id="ARBA00034045"/>
    </source>
</evidence>
<comment type="subcellular location">
    <subcellularLocation>
        <location evidence="1">Secreted</location>
    </subcellularLocation>
</comment>
<dbReference type="PANTHER" id="PTHR48250">
    <property type="entry name" value="CUTINASE 2-RELATED"/>
    <property type="match status" value="1"/>
</dbReference>
<evidence type="ECO:0000256" key="1">
    <source>
        <dbReference type="ARBA" id="ARBA00004613"/>
    </source>
</evidence>
<feature type="active site" description="Nucleophile" evidence="10">
    <location>
        <position position="84"/>
    </location>
</feature>
<dbReference type="Gene3D" id="3.40.50.1820">
    <property type="entry name" value="alpha/beta hydrolase"/>
    <property type="match status" value="1"/>
</dbReference>